<feature type="compositionally biased region" description="Basic residues" evidence="8">
    <location>
        <begin position="134"/>
        <end position="143"/>
    </location>
</feature>
<dbReference type="PROSITE" id="PS50157">
    <property type="entry name" value="ZINC_FINGER_C2H2_2"/>
    <property type="match status" value="2"/>
</dbReference>
<evidence type="ECO:0000256" key="5">
    <source>
        <dbReference type="ARBA" id="ARBA00022833"/>
    </source>
</evidence>
<evidence type="ECO:0000256" key="7">
    <source>
        <dbReference type="PROSITE-ProRule" id="PRU00042"/>
    </source>
</evidence>
<feature type="region of interest" description="Disordered" evidence="8">
    <location>
        <begin position="209"/>
        <end position="247"/>
    </location>
</feature>
<keyword evidence="4 7" id="KW-0863">Zinc-finger</keyword>
<evidence type="ECO:0000256" key="4">
    <source>
        <dbReference type="ARBA" id="ARBA00022771"/>
    </source>
</evidence>
<dbReference type="Pfam" id="PF00096">
    <property type="entry name" value="zf-C2H2"/>
    <property type="match status" value="1"/>
</dbReference>
<dbReference type="OrthoDB" id="624345at2759"/>
<dbReference type="OMA" id="WEHNTIT"/>
<sequence length="806" mass="87794">MGDGRPTKSSIPIRTSPPELASIPTSTTSHPDMETSTPVSNSNAANSTSRSKRTDKSPARWSEASADHPKSSHDDNDDSSIASDSDNDDDDESVISQAHSAAQSAQARKGRARSKSTKSRASPDDPHKVAVGRVSKKPKKKANRFACTGYDDCNLSFTRSEHLIRHIRKHTGERPYECHCGRRFSRLDNLRQHASTVHANEEIPNDSLAASVAGFRRPGTHDDVMPMSSMPMPPLAHARSLSHPNNSLIASGPAPVYGSAPISGAPGHHPGGGGGPVSASLASNNIRPVSAEYSSSPYAAGNSYLPPPGHSAQQSGPSPPGPPGPLSGASGPSSSTPSRRPVRGHNKAFSTSNIAYDPREARSQPYPKYQSARPPQLPPLSIERSSYEDQRQQQQHLQQQQQQQQQYAHSAHPSVSSSRDYLYSHRPVTPTDCPTPASATFSHTAGSPGWEHNTITSPMSHTSSLNHSHSQSQSHAHNRTRSMVTPGANGFSHSHSTPSTLGQLNHGRRYPDGLLMYADTNRSRRMSVPSLNGGSPPYESPASYRMHERRDSFEHAVEDSRRRSVFHSPPMQPRHLQVSSPPDSPTRRSSDVRLPGIQSLLPSTADVPFSGFSRAPMPTVVHQRHQTSVRFADDEHPAHAHAQHAHAQRQRDMEYQYQDSQHPPSSSSSSSSSYPFRGHSYTESAPLNSISGRPSRNFRRMARHMEEEEQPRVSTAASNNMSGGSRQHLHPSNPNVTTRTSQMEHPNLTQFGFPGREPPPQSLPPLSMHSSPQQPTQPQRMTDMARLDALVAVATSQKEKPLTARV</sequence>
<evidence type="ECO:0000259" key="9">
    <source>
        <dbReference type="PROSITE" id="PS50157"/>
    </source>
</evidence>
<feature type="region of interest" description="Disordered" evidence="8">
    <location>
        <begin position="633"/>
        <end position="780"/>
    </location>
</feature>
<dbReference type="GO" id="GO:0005634">
    <property type="term" value="C:nucleus"/>
    <property type="evidence" value="ECO:0007669"/>
    <property type="project" value="UniProtKB-SubCell"/>
</dbReference>
<feature type="compositionally biased region" description="Basic and acidic residues" evidence="8">
    <location>
        <begin position="545"/>
        <end position="562"/>
    </location>
</feature>
<dbReference type="eggNOG" id="KOG1721">
    <property type="taxonomic scope" value="Eukaryota"/>
</dbReference>
<feature type="region of interest" description="Disordered" evidence="8">
    <location>
        <begin position="260"/>
        <end position="280"/>
    </location>
</feature>
<keyword evidence="5" id="KW-0862">Zinc</keyword>
<dbReference type="PANTHER" id="PTHR40626">
    <property type="entry name" value="MIP31509P"/>
    <property type="match status" value="1"/>
</dbReference>
<dbReference type="GO" id="GO:0000981">
    <property type="term" value="F:DNA-binding transcription factor activity, RNA polymerase II-specific"/>
    <property type="evidence" value="ECO:0007669"/>
    <property type="project" value="InterPro"/>
</dbReference>
<dbReference type="GO" id="GO:0000785">
    <property type="term" value="C:chromatin"/>
    <property type="evidence" value="ECO:0007669"/>
    <property type="project" value="TreeGrafter"/>
</dbReference>
<feature type="compositionally biased region" description="Low complexity" evidence="8">
    <location>
        <begin position="94"/>
        <end position="107"/>
    </location>
</feature>
<reference evidence="10 11" key="1">
    <citation type="journal article" date="2013" name="BMC Genomics">
        <title>The genome and transcriptome of the pine saprophyte Ophiostoma piceae, and a comparison with the bark beetle-associated pine pathogen Grosmannia clavigera.</title>
        <authorList>
            <person name="Haridas S."/>
            <person name="Wang Y."/>
            <person name="Lim L."/>
            <person name="Massoumi Alamouti S."/>
            <person name="Jackman S."/>
            <person name="Docking R."/>
            <person name="Robertson G."/>
            <person name="Birol I."/>
            <person name="Bohlmann J."/>
            <person name="Breuil C."/>
        </authorList>
    </citation>
    <scope>NUCLEOTIDE SEQUENCE [LARGE SCALE GENOMIC DNA]</scope>
    <source>
        <strain evidence="10 11">UAMH 11346</strain>
    </source>
</reference>
<dbReference type="PANTHER" id="PTHR40626:SF32">
    <property type="entry name" value="ZINC FINGER PROTEIN RST2"/>
    <property type="match status" value="1"/>
</dbReference>
<feature type="compositionally biased region" description="Basic residues" evidence="8">
    <location>
        <begin position="108"/>
        <end position="118"/>
    </location>
</feature>
<evidence type="ECO:0000256" key="1">
    <source>
        <dbReference type="ARBA" id="ARBA00004123"/>
    </source>
</evidence>
<feature type="domain" description="C2H2-type" evidence="9">
    <location>
        <begin position="145"/>
        <end position="175"/>
    </location>
</feature>
<dbReference type="SMART" id="SM00355">
    <property type="entry name" value="ZnF_C2H2"/>
    <property type="match status" value="2"/>
</dbReference>
<feature type="compositionally biased region" description="Basic residues" evidence="8">
    <location>
        <begin position="639"/>
        <end position="648"/>
    </location>
</feature>
<dbReference type="AlphaFoldDB" id="S3BV57"/>
<dbReference type="GO" id="GO:0008270">
    <property type="term" value="F:zinc ion binding"/>
    <property type="evidence" value="ECO:0007669"/>
    <property type="project" value="UniProtKB-KW"/>
</dbReference>
<protein>
    <submittedName>
        <fullName evidence="10">Zinc c2h2 finger domain containing protein</fullName>
    </submittedName>
</protein>
<evidence type="ECO:0000256" key="3">
    <source>
        <dbReference type="ARBA" id="ARBA00022737"/>
    </source>
</evidence>
<feature type="region of interest" description="Disordered" evidence="8">
    <location>
        <begin position="300"/>
        <end position="508"/>
    </location>
</feature>
<feature type="compositionally biased region" description="Basic and acidic residues" evidence="8">
    <location>
        <begin position="65"/>
        <end position="74"/>
    </location>
</feature>
<evidence type="ECO:0000256" key="8">
    <source>
        <dbReference type="SAM" id="MobiDB-lite"/>
    </source>
</evidence>
<dbReference type="GO" id="GO:0000978">
    <property type="term" value="F:RNA polymerase II cis-regulatory region sequence-specific DNA binding"/>
    <property type="evidence" value="ECO:0007669"/>
    <property type="project" value="InterPro"/>
</dbReference>
<feature type="compositionally biased region" description="Low complexity" evidence="8">
    <location>
        <begin position="460"/>
        <end position="475"/>
    </location>
</feature>
<feature type="region of interest" description="Disordered" evidence="8">
    <location>
        <begin position="1"/>
        <end position="143"/>
    </location>
</feature>
<dbReference type="Proteomes" id="UP000016923">
    <property type="component" value="Unassembled WGS sequence"/>
</dbReference>
<proteinExistence type="predicted"/>
<keyword evidence="3" id="KW-0677">Repeat</keyword>
<keyword evidence="6" id="KW-0539">Nucleus</keyword>
<feature type="compositionally biased region" description="Polar residues" evidence="8">
    <location>
        <begin position="491"/>
        <end position="503"/>
    </location>
</feature>
<dbReference type="SUPFAM" id="SSF57667">
    <property type="entry name" value="beta-beta-alpha zinc fingers"/>
    <property type="match status" value="1"/>
</dbReference>
<dbReference type="InterPro" id="IPR036236">
    <property type="entry name" value="Znf_C2H2_sf"/>
</dbReference>
<feature type="compositionally biased region" description="Polar residues" evidence="8">
    <location>
        <begin position="712"/>
        <end position="750"/>
    </location>
</feature>
<dbReference type="InterPro" id="IPR051059">
    <property type="entry name" value="VerF-like"/>
</dbReference>
<feature type="compositionally biased region" description="Polar residues" evidence="8">
    <location>
        <begin position="681"/>
        <end position="694"/>
    </location>
</feature>
<keyword evidence="2" id="KW-0479">Metal-binding</keyword>
<name>S3BV57_OPHP1</name>
<feature type="region of interest" description="Disordered" evidence="8">
    <location>
        <begin position="522"/>
        <end position="592"/>
    </location>
</feature>
<evidence type="ECO:0000313" key="10">
    <source>
        <dbReference type="EMBL" id="EPE04407.1"/>
    </source>
</evidence>
<evidence type="ECO:0000256" key="2">
    <source>
        <dbReference type="ARBA" id="ARBA00022723"/>
    </source>
</evidence>
<dbReference type="HOGENOM" id="CLU_349523_0_0_1"/>
<dbReference type="InterPro" id="IPR013087">
    <property type="entry name" value="Znf_C2H2_type"/>
</dbReference>
<accession>S3BV57</accession>
<evidence type="ECO:0000313" key="11">
    <source>
        <dbReference type="Proteomes" id="UP000016923"/>
    </source>
</evidence>
<dbReference type="VEuPathDB" id="FungiDB:F503_01411"/>
<dbReference type="EMBL" id="KE148161">
    <property type="protein sequence ID" value="EPE04407.1"/>
    <property type="molecule type" value="Genomic_DNA"/>
</dbReference>
<feature type="compositionally biased region" description="Low complexity" evidence="8">
    <location>
        <begin position="326"/>
        <end position="339"/>
    </location>
</feature>
<comment type="subcellular location">
    <subcellularLocation>
        <location evidence="1">Nucleus</location>
    </subcellularLocation>
</comment>
<feature type="compositionally biased region" description="Low complexity" evidence="8">
    <location>
        <begin position="392"/>
        <end position="406"/>
    </location>
</feature>
<organism evidence="10 11">
    <name type="scientific">Ophiostoma piceae (strain UAMH 11346)</name>
    <name type="common">Sap stain fungus</name>
    <dbReference type="NCBI Taxonomy" id="1262450"/>
    <lineage>
        <taxon>Eukaryota</taxon>
        <taxon>Fungi</taxon>
        <taxon>Dikarya</taxon>
        <taxon>Ascomycota</taxon>
        <taxon>Pezizomycotina</taxon>
        <taxon>Sordariomycetes</taxon>
        <taxon>Sordariomycetidae</taxon>
        <taxon>Ophiostomatales</taxon>
        <taxon>Ophiostomataceae</taxon>
        <taxon>Ophiostoma</taxon>
    </lineage>
</organism>
<dbReference type="Gene3D" id="3.30.160.60">
    <property type="entry name" value="Classic Zinc Finger"/>
    <property type="match status" value="2"/>
</dbReference>
<dbReference type="STRING" id="1262450.S3BV57"/>
<feature type="domain" description="C2H2-type" evidence="9">
    <location>
        <begin position="176"/>
        <end position="203"/>
    </location>
</feature>
<feature type="compositionally biased region" description="Polar residues" evidence="8">
    <location>
        <begin position="768"/>
        <end position="780"/>
    </location>
</feature>
<dbReference type="FunFam" id="3.30.160.60:FF:002343">
    <property type="entry name" value="Zinc finger protein 33A"/>
    <property type="match status" value="1"/>
</dbReference>
<evidence type="ECO:0000256" key="6">
    <source>
        <dbReference type="ARBA" id="ARBA00023242"/>
    </source>
</evidence>
<gene>
    <name evidence="10" type="ORF">F503_01411</name>
</gene>
<feature type="compositionally biased region" description="Low complexity" evidence="8">
    <location>
        <begin position="35"/>
        <end position="49"/>
    </location>
</feature>
<keyword evidence="11" id="KW-1185">Reference proteome</keyword>